<keyword evidence="3" id="KW-1185">Reference proteome</keyword>
<organism evidence="2 3">
    <name type="scientific">Claviceps pazoutovae</name>
    <dbReference type="NCBI Taxonomy" id="1649127"/>
    <lineage>
        <taxon>Eukaryota</taxon>
        <taxon>Fungi</taxon>
        <taxon>Dikarya</taxon>
        <taxon>Ascomycota</taxon>
        <taxon>Pezizomycotina</taxon>
        <taxon>Sordariomycetes</taxon>
        <taxon>Hypocreomycetidae</taxon>
        <taxon>Hypocreales</taxon>
        <taxon>Clavicipitaceae</taxon>
        <taxon>Claviceps</taxon>
    </lineage>
</organism>
<sequence>MSAQMEIDSGSGISPAMIQQITDQILVHQNELQQLREEKAAMQQQLSNLMSAPQPPPASTPPASAPARKALLFNHIFDGDKTMGPCTRLTLSATPMATSR</sequence>
<dbReference type="AlphaFoldDB" id="A0A9P7MJM4"/>
<dbReference type="EMBL" id="SRPO01000016">
    <property type="protein sequence ID" value="KAG5948577.1"/>
    <property type="molecule type" value="Genomic_DNA"/>
</dbReference>
<protein>
    <submittedName>
        <fullName evidence="2">Uncharacterized protein</fullName>
    </submittedName>
</protein>
<dbReference type="Proteomes" id="UP000706124">
    <property type="component" value="Unassembled WGS sequence"/>
</dbReference>
<gene>
    <name evidence="2" type="ORF">E4U60_001491</name>
</gene>
<name>A0A9P7MJM4_9HYPO</name>
<evidence type="ECO:0000256" key="1">
    <source>
        <dbReference type="SAM" id="MobiDB-lite"/>
    </source>
</evidence>
<comment type="caution">
    <text evidence="2">The sequence shown here is derived from an EMBL/GenBank/DDBJ whole genome shotgun (WGS) entry which is preliminary data.</text>
</comment>
<proteinExistence type="predicted"/>
<feature type="region of interest" description="Disordered" evidence="1">
    <location>
        <begin position="40"/>
        <end position="65"/>
    </location>
</feature>
<reference evidence="2 3" key="1">
    <citation type="journal article" date="2020" name="bioRxiv">
        <title>Whole genome comparisons of ergot fungi reveals the divergence and evolution of species within the genus Claviceps are the result of varying mechanisms driving genome evolution and host range expansion.</title>
        <authorList>
            <person name="Wyka S.A."/>
            <person name="Mondo S.J."/>
            <person name="Liu M."/>
            <person name="Dettman J."/>
            <person name="Nalam V."/>
            <person name="Broders K.D."/>
        </authorList>
    </citation>
    <scope>NUCLEOTIDE SEQUENCE [LARGE SCALE GENOMIC DNA]</scope>
    <source>
        <strain evidence="2 3">CCC 1485</strain>
    </source>
</reference>
<accession>A0A9P7MJM4</accession>
<evidence type="ECO:0000313" key="3">
    <source>
        <dbReference type="Proteomes" id="UP000706124"/>
    </source>
</evidence>
<evidence type="ECO:0000313" key="2">
    <source>
        <dbReference type="EMBL" id="KAG5948577.1"/>
    </source>
</evidence>
<dbReference type="OrthoDB" id="10545662at2759"/>
<feature type="compositionally biased region" description="Pro residues" evidence="1">
    <location>
        <begin position="53"/>
        <end position="64"/>
    </location>
</feature>